<accession>A0AAE1TRD9</accession>
<keyword evidence="2" id="KW-1185">Reference proteome</keyword>
<name>A0AAE1TRD9_9EUCA</name>
<sequence length="83" mass="9458">MDNTCRWLTWCDFCNCEGHSVQNCRSLRAQEQNQTLSHQLTVLVGTLSRHLNQPTSLINPLALLSNPLTTKQTNRRLSHAGRQ</sequence>
<organism evidence="1 2">
    <name type="scientific">Petrolisthes manimaculis</name>
    <dbReference type="NCBI Taxonomy" id="1843537"/>
    <lineage>
        <taxon>Eukaryota</taxon>
        <taxon>Metazoa</taxon>
        <taxon>Ecdysozoa</taxon>
        <taxon>Arthropoda</taxon>
        <taxon>Crustacea</taxon>
        <taxon>Multicrustacea</taxon>
        <taxon>Malacostraca</taxon>
        <taxon>Eumalacostraca</taxon>
        <taxon>Eucarida</taxon>
        <taxon>Decapoda</taxon>
        <taxon>Pleocyemata</taxon>
        <taxon>Anomura</taxon>
        <taxon>Galatheoidea</taxon>
        <taxon>Porcellanidae</taxon>
        <taxon>Petrolisthes</taxon>
    </lineage>
</organism>
<evidence type="ECO:0000313" key="2">
    <source>
        <dbReference type="Proteomes" id="UP001292094"/>
    </source>
</evidence>
<proteinExistence type="predicted"/>
<dbReference type="AlphaFoldDB" id="A0AAE1TRD9"/>
<protein>
    <submittedName>
        <fullName evidence="1">Uncharacterized protein</fullName>
    </submittedName>
</protein>
<dbReference type="Proteomes" id="UP001292094">
    <property type="component" value="Unassembled WGS sequence"/>
</dbReference>
<evidence type="ECO:0000313" key="1">
    <source>
        <dbReference type="EMBL" id="KAK4292669.1"/>
    </source>
</evidence>
<gene>
    <name evidence="1" type="ORF">Pmani_034586</name>
</gene>
<reference evidence="1" key="1">
    <citation type="submission" date="2023-11" db="EMBL/GenBank/DDBJ databases">
        <title>Genome assemblies of two species of porcelain crab, Petrolisthes cinctipes and Petrolisthes manimaculis (Anomura: Porcellanidae).</title>
        <authorList>
            <person name="Angst P."/>
        </authorList>
    </citation>
    <scope>NUCLEOTIDE SEQUENCE</scope>
    <source>
        <strain evidence="1">PB745_02</strain>
        <tissue evidence="1">Gill</tissue>
    </source>
</reference>
<dbReference type="EMBL" id="JAWZYT010004765">
    <property type="protein sequence ID" value="KAK4292669.1"/>
    <property type="molecule type" value="Genomic_DNA"/>
</dbReference>
<comment type="caution">
    <text evidence="1">The sequence shown here is derived from an EMBL/GenBank/DDBJ whole genome shotgun (WGS) entry which is preliminary data.</text>
</comment>